<feature type="domain" description="Glycosyltransferase subfamily 4-like N-terminal" evidence="2">
    <location>
        <begin position="19"/>
        <end position="178"/>
    </location>
</feature>
<accession>A0AAE3K9D9</accession>
<name>A0AAE3K9D9_9EURY</name>
<dbReference type="Pfam" id="PF13439">
    <property type="entry name" value="Glyco_transf_4"/>
    <property type="match status" value="1"/>
</dbReference>
<dbReference type="EMBL" id="JAKRVX010000004">
    <property type="protein sequence ID" value="MCL9817480.1"/>
    <property type="molecule type" value="Genomic_DNA"/>
</dbReference>
<dbReference type="PANTHER" id="PTHR12526">
    <property type="entry name" value="GLYCOSYLTRANSFERASE"/>
    <property type="match status" value="1"/>
</dbReference>
<dbReference type="PANTHER" id="PTHR12526:SF630">
    <property type="entry name" value="GLYCOSYLTRANSFERASE"/>
    <property type="match status" value="1"/>
</dbReference>
<dbReference type="AlphaFoldDB" id="A0AAE3K9D9"/>
<evidence type="ECO:0000259" key="1">
    <source>
        <dbReference type="Pfam" id="PF00534"/>
    </source>
</evidence>
<gene>
    <name evidence="3" type="ORF">AArcSt2_11045</name>
</gene>
<dbReference type="Pfam" id="PF00534">
    <property type="entry name" value="Glycos_transf_1"/>
    <property type="match status" value="1"/>
</dbReference>
<dbReference type="GO" id="GO:0016757">
    <property type="term" value="F:glycosyltransferase activity"/>
    <property type="evidence" value="ECO:0007669"/>
    <property type="project" value="InterPro"/>
</dbReference>
<proteinExistence type="predicted"/>
<dbReference type="RefSeq" id="WP_250584624.1">
    <property type="nucleotide sequence ID" value="NZ_JAKRVX010000004.1"/>
</dbReference>
<dbReference type="Proteomes" id="UP001203207">
    <property type="component" value="Unassembled WGS sequence"/>
</dbReference>
<dbReference type="CDD" id="cd03811">
    <property type="entry name" value="GT4_GT28_WabH-like"/>
    <property type="match status" value="1"/>
</dbReference>
<feature type="domain" description="Glycosyl transferase family 1" evidence="1">
    <location>
        <begin position="193"/>
        <end position="352"/>
    </location>
</feature>
<protein>
    <submittedName>
        <fullName evidence="3">Glycosyltransferase</fullName>
    </submittedName>
</protein>
<organism evidence="3 4">
    <name type="scientific">Natronocalculus amylovorans</name>
    <dbReference type="NCBI Taxonomy" id="2917812"/>
    <lineage>
        <taxon>Archaea</taxon>
        <taxon>Methanobacteriati</taxon>
        <taxon>Methanobacteriota</taxon>
        <taxon>Stenosarchaea group</taxon>
        <taxon>Halobacteria</taxon>
        <taxon>Halobacteriales</taxon>
        <taxon>Haloferacaceae</taxon>
        <taxon>Natronocalculus</taxon>
    </lineage>
</organism>
<evidence type="ECO:0000259" key="2">
    <source>
        <dbReference type="Pfam" id="PF13439"/>
    </source>
</evidence>
<reference evidence="3" key="2">
    <citation type="submission" date="2022-02" db="EMBL/GenBank/DDBJ databases">
        <authorList>
            <person name="Elcheninov A.G."/>
            <person name="Sorokin D.Y."/>
            <person name="Kublanov I.V."/>
        </authorList>
    </citation>
    <scope>NUCLEOTIDE SEQUENCE</scope>
    <source>
        <strain evidence="3">AArc-St2</strain>
    </source>
</reference>
<evidence type="ECO:0000313" key="4">
    <source>
        <dbReference type="Proteomes" id="UP001203207"/>
    </source>
</evidence>
<evidence type="ECO:0000313" key="3">
    <source>
        <dbReference type="EMBL" id="MCL9817480.1"/>
    </source>
</evidence>
<reference evidence="3" key="1">
    <citation type="journal article" date="2022" name="Syst. Appl. Microbiol.">
        <title>Natronocalculus amylovorans gen. nov., sp. nov., and Natranaeroarchaeum aerophilus sp. nov., dominant culturable amylolytic natronoarchaea from hypersaline soda lakes in southwestern Siberia.</title>
        <authorList>
            <person name="Sorokin D.Y."/>
            <person name="Elcheninov A.G."/>
            <person name="Khizhniak T.V."/>
            <person name="Koenen M."/>
            <person name="Bale N.J."/>
            <person name="Damste J.S.S."/>
            <person name="Kublanov I.V."/>
        </authorList>
    </citation>
    <scope>NUCLEOTIDE SEQUENCE</scope>
    <source>
        <strain evidence="3">AArc-St2</strain>
    </source>
</reference>
<keyword evidence="4" id="KW-1185">Reference proteome</keyword>
<dbReference type="InterPro" id="IPR028098">
    <property type="entry name" value="Glyco_trans_4-like_N"/>
</dbReference>
<dbReference type="InterPro" id="IPR001296">
    <property type="entry name" value="Glyco_trans_1"/>
</dbReference>
<dbReference type="Gene3D" id="3.40.50.2000">
    <property type="entry name" value="Glycogen Phosphorylase B"/>
    <property type="match status" value="2"/>
</dbReference>
<dbReference type="SUPFAM" id="SSF53756">
    <property type="entry name" value="UDP-Glycosyltransferase/glycogen phosphorylase"/>
    <property type="match status" value="1"/>
</dbReference>
<comment type="caution">
    <text evidence="3">The sequence shown here is derived from an EMBL/GenBank/DDBJ whole genome shotgun (WGS) entry which is preliminary data.</text>
</comment>
<sequence length="371" mass="40418">MARADSVPSIALFFPTFTPGGIERCFLNLAEGFLERGIAVDIVVADRRGSFESQIPDGVRVIDLRAGRVLKSIVPMIKYLRRYSPDVLLSGHTHANIVAVWSTKLSFTDTQVAIGVHSTPSLKKTKNGNIISAAIDAILPVSYRMADHIIAVSKGSAKDISNVTGITESKISVIYNPVIGPNFDIKISEPIEHQWLQNDRLDVIIAAGRLAPVKDFQTLIQAFKIIEETFPDTRLIIMGTGEQKGYLEDLIKKLGIENKVDLIGYINNVYPYLNRSDVFALSSRLEGFGIALVEAMATGTPVVSTDCPNGPAEILQGGEFGTLTPVGDETALASAIENTLLDPIDSIKLVNRAMDFEQSVIVNEYLSVLFN</sequence>